<name>A0A4P9W836_9FUNG</name>
<accession>A0A4P9W836</accession>
<organism evidence="1 2">
    <name type="scientific">Blyttiomyces helicus</name>
    <dbReference type="NCBI Taxonomy" id="388810"/>
    <lineage>
        <taxon>Eukaryota</taxon>
        <taxon>Fungi</taxon>
        <taxon>Fungi incertae sedis</taxon>
        <taxon>Chytridiomycota</taxon>
        <taxon>Chytridiomycota incertae sedis</taxon>
        <taxon>Chytridiomycetes</taxon>
        <taxon>Chytridiomycetes incertae sedis</taxon>
        <taxon>Blyttiomyces</taxon>
    </lineage>
</organism>
<dbReference type="EMBL" id="KZ996559">
    <property type="protein sequence ID" value="RKO88669.1"/>
    <property type="molecule type" value="Genomic_DNA"/>
</dbReference>
<evidence type="ECO:0000313" key="2">
    <source>
        <dbReference type="Proteomes" id="UP000269721"/>
    </source>
</evidence>
<protein>
    <submittedName>
        <fullName evidence="1">Uncharacterized protein</fullName>
    </submittedName>
</protein>
<dbReference type="Proteomes" id="UP000269721">
    <property type="component" value="Unassembled WGS sequence"/>
</dbReference>
<reference evidence="2" key="1">
    <citation type="journal article" date="2018" name="Nat. Microbiol.">
        <title>Leveraging single-cell genomics to expand the fungal tree of life.</title>
        <authorList>
            <person name="Ahrendt S.R."/>
            <person name="Quandt C.A."/>
            <person name="Ciobanu D."/>
            <person name="Clum A."/>
            <person name="Salamov A."/>
            <person name="Andreopoulos B."/>
            <person name="Cheng J.F."/>
            <person name="Woyke T."/>
            <person name="Pelin A."/>
            <person name="Henrissat B."/>
            <person name="Reynolds N.K."/>
            <person name="Benny G.L."/>
            <person name="Smith M.E."/>
            <person name="James T.Y."/>
            <person name="Grigoriev I.V."/>
        </authorList>
    </citation>
    <scope>NUCLEOTIDE SEQUENCE [LARGE SCALE GENOMIC DNA]</scope>
</reference>
<proteinExistence type="predicted"/>
<evidence type="ECO:0000313" key="1">
    <source>
        <dbReference type="EMBL" id="RKO88669.1"/>
    </source>
</evidence>
<dbReference type="AlphaFoldDB" id="A0A4P9W836"/>
<keyword evidence="2" id="KW-1185">Reference proteome</keyword>
<gene>
    <name evidence="1" type="ORF">BDK51DRAFT_39296</name>
</gene>
<sequence>MGVKSASSSVQIFLAEMEHRVRLATSSVPEVYELASEEDQGMVGVLLLVKEGRATTGPWSQVGDAQLPARSPRRNYLCVTEGVEEESDSGTKGRSFVAMYHVDGNLQGERGKSLNRSGVRPGSEIAPLLISPLLICAEGSEWGETDQLRSLVEMVAGISPGASPFEISRDCHENSWDPPGKNPASVLLRKTLTIINLRFRVRLSWAVLCTSRQGTRCFKPFTPYPSRSERQAKPPTTAVAKPAVKGMHNLHTW</sequence>